<name>A0A174IJF7_9FIRM</name>
<feature type="chain" id="PRO_5008024404" evidence="2">
    <location>
        <begin position="28"/>
        <end position="758"/>
    </location>
</feature>
<protein>
    <submittedName>
        <fullName evidence="3">Beta-N-acetylhexosaminidase</fullName>
        <ecNumber evidence="3">3.2.1.52</ecNumber>
    </submittedName>
</protein>
<keyword evidence="2" id="KW-0732">Signal</keyword>
<evidence type="ECO:0000256" key="2">
    <source>
        <dbReference type="SAM" id="SignalP"/>
    </source>
</evidence>
<feature type="transmembrane region" description="Helical" evidence="1">
    <location>
        <begin position="733"/>
        <end position="753"/>
    </location>
</feature>
<keyword evidence="3" id="KW-0378">Hydrolase</keyword>
<gene>
    <name evidence="3" type="primary">strH</name>
    <name evidence="3" type="ORF">ERS852406_03023</name>
</gene>
<proteinExistence type="predicted"/>
<reference evidence="3 4" key="1">
    <citation type="submission" date="2015-09" db="EMBL/GenBank/DDBJ databases">
        <authorList>
            <consortium name="Pathogen Informatics"/>
        </authorList>
    </citation>
    <scope>NUCLEOTIDE SEQUENCE [LARGE SCALE GENOMIC DNA]</scope>
    <source>
        <strain evidence="3 4">2789STDY5608849</strain>
    </source>
</reference>
<dbReference type="AlphaFoldDB" id="A0A174IJF7"/>
<evidence type="ECO:0000313" key="3">
    <source>
        <dbReference type="EMBL" id="CUO86276.1"/>
    </source>
</evidence>
<sequence>MKKTKKMLSFVLSMLLIVTMFPTMAFAKEEAKTWKFGELLLKAGDVLGKDTEIKNDAENREIRILSEKTNPDEKKDQKDDKERIKTEKEAVIAAAASWNLKDLTEKAKKAPADYLLKKADSWNGSWIVTKIAETETKDAIEIQIRTYEYAAVTEIQGIPKEIPGTTALTGKAVPENADQKQITWEITDAGMTGAVLDGTNLKVTNAGTVNLLATIKDGKKTGVDFTQEFTVIVKAADYTKVTEALALIPEDMGRYTEESAAAVQKAKDAVKENLPSAEQETVNGYAAAIQTAVNALTLLGADYTEVDAVLAKVPGDLSIYTEESVEALNAVIASIDRTKTIEEQQAVAAYAEALENAIAALVRKPVPADYQGVEELLGEIPKDLSIYTEKSVKALNAAKEAIVWDLDDSRQEEVDQFAENLKAALDGLTLKPADYSAVNAALAKVSNDLSIYTEESIQPLQTAINSVESGKTILDQAEVDGWAAAIENALAGLQVRKADYSKVEEAIKKIPADLSLYTDASVKALEDAKNSVVTERPVTEQESVDGYAKKIEAAIAGLTYKDADYSKVDAAVKKIPNDLKKYTDESVKAVNDAKAAIVRGKNITEQKTVDGYAAALEKAIAGLKQKPMTAQNLPKITKGVNQSGMQGKELSFTADFEAKDLKKVLIDQKEIDAKNYVTAGKENTQVTLKAEYTKSLAEGKHTISIVSSKGQADTVFYLKKATKSPDTGDRTQVMLWVILLGVSAAAVVGAVVYRKREK</sequence>
<keyword evidence="1" id="KW-1133">Transmembrane helix</keyword>
<organism evidence="3 4">
    <name type="scientific">Fusicatenibacter saccharivorans</name>
    <dbReference type="NCBI Taxonomy" id="1150298"/>
    <lineage>
        <taxon>Bacteria</taxon>
        <taxon>Bacillati</taxon>
        <taxon>Bacillota</taxon>
        <taxon>Clostridia</taxon>
        <taxon>Lachnospirales</taxon>
        <taxon>Lachnospiraceae</taxon>
        <taxon>Fusicatenibacter</taxon>
    </lineage>
</organism>
<accession>A0A174IJF7</accession>
<dbReference type="Proteomes" id="UP000095706">
    <property type="component" value="Unassembled WGS sequence"/>
</dbReference>
<dbReference type="EMBL" id="CYYV01000018">
    <property type="protein sequence ID" value="CUO86276.1"/>
    <property type="molecule type" value="Genomic_DNA"/>
</dbReference>
<keyword evidence="1" id="KW-0472">Membrane</keyword>
<dbReference type="RefSeq" id="WP_055228530.1">
    <property type="nucleotide sequence ID" value="NZ_CYYV01000018.1"/>
</dbReference>
<keyword evidence="3" id="KW-0326">Glycosidase</keyword>
<keyword evidence="1" id="KW-0812">Transmembrane</keyword>
<feature type="signal peptide" evidence="2">
    <location>
        <begin position="1"/>
        <end position="27"/>
    </location>
</feature>
<dbReference type="EC" id="3.2.1.52" evidence="3"/>
<dbReference type="Gene3D" id="1.20.1270.90">
    <property type="entry name" value="AF1782-like"/>
    <property type="match status" value="6"/>
</dbReference>
<evidence type="ECO:0000256" key="1">
    <source>
        <dbReference type="SAM" id="Phobius"/>
    </source>
</evidence>
<evidence type="ECO:0000313" key="4">
    <source>
        <dbReference type="Proteomes" id="UP000095706"/>
    </source>
</evidence>
<dbReference type="GO" id="GO:0004563">
    <property type="term" value="F:beta-N-acetylhexosaminidase activity"/>
    <property type="evidence" value="ECO:0007669"/>
    <property type="project" value="UniProtKB-EC"/>
</dbReference>